<evidence type="ECO:0000259" key="2">
    <source>
        <dbReference type="Pfam" id="PF09414"/>
    </source>
</evidence>
<dbReference type="GO" id="GO:0003676">
    <property type="term" value="F:nucleic acid binding"/>
    <property type="evidence" value="ECO:0007669"/>
    <property type="project" value="InterPro"/>
</dbReference>
<feature type="domain" description="RNA ligase" evidence="2">
    <location>
        <begin position="147"/>
        <end position="331"/>
    </location>
</feature>
<sequence>MTRQSFRQVCVERDGGECVSPHCNNPVTSDPDGPGEVHHIIERKLWDDGGYIPNNGASVCNDCHRMAEDNIIPPQAFWRWIGIENPPLPEGIESMHIDKWGEPLEEPPWKEYRENIKYPSTRHLPFSHERDADDTAHQSVDVFLNIPLVATYKMDGGNAMLVKDTENPVRARNGRQANKEHFDMAKQWYWSEGLYEKIPEHLQIFGEWLYAKHSIHYGCDCEEECEDVGPALRDYFQVFGVYDTRYDLWLGWIETKRVAAELGLTMAQGVDDREHEDNFAPIGEFDNRQKFWDYAWSLSQKAVNEGHEGIVVRSALPFHYGQIGERLGKYVRPGHVKEGEEHWSKRPLVQNRRS</sequence>
<dbReference type="Gene3D" id="3.30.470.30">
    <property type="entry name" value="DNA ligase/mRNA capping enzyme"/>
    <property type="match status" value="1"/>
</dbReference>
<reference evidence="3 4" key="1">
    <citation type="submission" date="2012-12" db="EMBL/GenBank/DDBJ databases">
        <authorList>
            <person name="Sencilo A."/>
            <person name="Jacobs-Sera D."/>
            <person name="Russell D.A."/>
            <person name="Ko C."/>
            <person name="Atanasova N."/>
            <person name="Osterlund E."/>
            <person name="Oksanen H.M."/>
            <person name="Bamford D.H."/>
            <person name="Hatfull G.F."/>
            <person name="Roine E."/>
            <person name="Hendrix R.W."/>
        </authorList>
    </citation>
    <scope>NUCLEOTIDE SEQUENCE [LARGE SCALE GENOMIC DNA]</scope>
</reference>
<evidence type="ECO:0000313" key="4">
    <source>
        <dbReference type="Proteomes" id="UP000202786"/>
    </source>
</evidence>
<dbReference type="GeneID" id="16194126"/>
<dbReference type="KEGG" id="vg:16194126"/>
<dbReference type="Pfam" id="PF01844">
    <property type="entry name" value="HNH"/>
    <property type="match status" value="1"/>
</dbReference>
<dbReference type="PANTHER" id="PTHR43883:SF1">
    <property type="entry name" value="GLUCONOKINASE"/>
    <property type="match status" value="1"/>
</dbReference>
<dbReference type="OrthoDB" id="15027at10239"/>
<dbReference type="SUPFAM" id="SSF56091">
    <property type="entry name" value="DNA ligase/mRNA capping enzyme, catalytic domain"/>
    <property type="match status" value="1"/>
</dbReference>
<keyword evidence="4" id="KW-1185">Reference proteome</keyword>
<evidence type="ECO:0000313" key="3">
    <source>
        <dbReference type="EMBL" id="AGM11530.1"/>
    </source>
</evidence>
<dbReference type="GO" id="GO:0008270">
    <property type="term" value="F:zinc ion binding"/>
    <property type="evidence" value="ECO:0007669"/>
    <property type="project" value="InterPro"/>
</dbReference>
<dbReference type="InterPro" id="IPR052732">
    <property type="entry name" value="Cell-binding_unc_protein"/>
</dbReference>
<accession>R4T9D4</accession>
<proteinExistence type="predicted"/>
<dbReference type="InterPro" id="IPR021122">
    <property type="entry name" value="RNA_ligase_dom_REL/Rnl2"/>
</dbReference>
<dbReference type="Pfam" id="PF09414">
    <property type="entry name" value="RNA_ligase"/>
    <property type="match status" value="1"/>
</dbReference>
<dbReference type="EMBL" id="KC292026">
    <property type="protein sequence ID" value="AGM11530.1"/>
    <property type="molecule type" value="Genomic_DNA"/>
</dbReference>
<organism evidence="3 4">
    <name type="scientific">Halogranum tailed virus 1</name>
    <dbReference type="NCBI Taxonomy" id="1273749"/>
    <lineage>
        <taxon>Viruses</taxon>
        <taxon>Duplodnaviria</taxon>
        <taxon>Heunggongvirae</taxon>
        <taxon>Uroviricota</taxon>
        <taxon>Caudoviricetes</taxon>
        <taxon>Thumleimavirales</taxon>
        <taxon>Halomagnusviridae</taxon>
        <taxon>Hagravirus</taxon>
        <taxon>Hagravirus capitaneum</taxon>
        <taxon>Hagravirus HGTV1</taxon>
    </lineage>
</organism>
<evidence type="ECO:0000259" key="1">
    <source>
        <dbReference type="Pfam" id="PF01844"/>
    </source>
</evidence>
<dbReference type="GO" id="GO:0004519">
    <property type="term" value="F:endonuclease activity"/>
    <property type="evidence" value="ECO:0007669"/>
    <property type="project" value="InterPro"/>
</dbReference>
<gene>
    <name evidence="3" type="primary">233</name>
    <name evidence="3" type="ORF">HGTV1_233</name>
</gene>
<dbReference type="InterPro" id="IPR002711">
    <property type="entry name" value="HNH"/>
</dbReference>
<dbReference type="RefSeq" id="YP_008059408.1">
    <property type="nucleotide sequence ID" value="NC_021328.1"/>
</dbReference>
<dbReference type="Proteomes" id="UP000202786">
    <property type="component" value="Segment"/>
</dbReference>
<dbReference type="PANTHER" id="PTHR43883">
    <property type="entry name" value="SLR0207 PROTEIN"/>
    <property type="match status" value="1"/>
</dbReference>
<feature type="domain" description="HNH" evidence="1">
    <location>
        <begin position="23"/>
        <end position="68"/>
    </location>
</feature>
<protein>
    <submittedName>
        <fullName evidence="3">HNH protein</fullName>
    </submittedName>
</protein>
<name>R4T9D4_9CAUD</name>